<dbReference type="OrthoDB" id="9131709at2"/>
<dbReference type="EMBL" id="PGTX01000001">
    <property type="protein sequence ID" value="PJI83394.1"/>
    <property type="molecule type" value="Genomic_DNA"/>
</dbReference>
<proteinExistence type="predicted"/>
<dbReference type="Proteomes" id="UP000229366">
    <property type="component" value="Unassembled WGS sequence"/>
</dbReference>
<sequence>MKTKILTLVLSLALAACAIPVTQSEIQQAKFTPQPKQTEIDKEVNAFLKMKISNPEAAKKECSPPRKAWARDLSYKPANFGWLVVCDVNTKDGQGNFGPLNAYMFLFTTSGVMTYDSSSFVNINNNVQFLDLIGK</sequence>
<dbReference type="AlphaFoldDB" id="A0A2M8VZY1"/>
<dbReference type="PROSITE" id="PS51257">
    <property type="entry name" value="PROKAR_LIPOPROTEIN"/>
    <property type="match status" value="1"/>
</dbReference>
<gene>
    <name evidence="2" type="ORF">B0G85_0792</name>
</gene>
<reference evidence="2 3" key="1">
    <citation type="submission" date="2017-11" db="EMBL/GenBank/DDBJ databases">
        <title>Genomic Encyclopedia of Type Strains, Phase III (KMG-III): the genomes of soil and plant-associated and newly described type strains.</title>
        <authorList>
            <person name="Whitman W."/>
        </authorList>
    </citation>
    <scope>NUCLEOTIDE SEQUENCE [LARGE SCALE GENOMIC DNA]</scope>
    <source>
        <strain evidence="2 3">UB-Domo-W1</strain>
    </source>
</reference>
<evidence type="ECO:0008006" key="4">
    <source>
        <dbReference type="Google" id="ProtNLM"/>
    </source>
</evidence>
<dbReference type="RefSeq" id="WP_100379099.1">
    <property type="nucleotide sequence ID" value="NZ_CBCSBW010000001.1"/>
</dbReference>
<name>A0A2M8VZY1_9BURK</name>
<feature type="signal peptide" evidence="1">
    <location>
        <begin position="1"/>
        <end position="18"/>
    </location>
</feature>
<organism evidence="2 3">
    <name type="scientific">Polynucleobacter brandtiae</name>
    <dbReference type="NCBI Taxonomy" id="1938816"/>
    <lineage>
        <taxon>Bacteria</taxon>
        <taxon>Pseudomonadati</taxon>
        <taxon>Pseudomonadota</taxon>
        <taxon>Betaproteobacteria</taxon>
        <taxon>Burkholderiales</taxon>
        <taxon>Burkholderiaceae</taxon>
        <taxon>Polynucleobacter</taxon>
    </lineage>
</organism>
<evidence type="ECO:0000256" key="1">
    <source>
        <dbReference type="SAM" id="SignalP"/>
    </source>
</evidence>
<comment type="caution">
    <text evidence="2">The sequence shown here is derived from an EMBL/GenBank/DDBJ whole genome shotgun (WGS) entry which is preliminary data.</text>
</comment>
<accession>A0A2M8VZY1</accession>
<evidence type="ECO:0000313" key="2">
    <source>
        <dbReference type="EMBL" id="PJI83394.1"/>
    </source>
</evidence>
<keyword evidence="3" id="KW-1185">Reference proteome</keyword>
<protein>
    <recommendedName>
        <fullName evidence="4">Lipoprotein</fullName>
    </recommendedName>
</protein>
<evidence type="ECO:0000313" key="3">
    <source>
        <dbReference type="Proteomes" id="UP000229366"/>
    </source>
</evidence>
<feature type="chain" id="PRO_5014734544" description="Lipoprotein" evidence="1">
    <location>
        <begin position="19"/>
        <end position="135"/>
    </location>
</feature>
<keyword evidence="1" id="KW-0732">Signal</keyword>